<evidence type="ECO:0000256" key="2">
    <source>
        <dbReference type="ARBA" id="ARBA00022801"/>
    </source>
</evidence>
<evidence type="ECO:0000256" key="6">
    <source>
        <dbReference type="PROSITE-ProRule" id="PRU00552"/>
    </source>
</evidence>
<evidence type="ECO:0000259" key="10">
    <source>
        <dbReference type="PROSITE" id="PS51194"/>
    </source>
</evidence>
<keyword evidence="3 7" id="KW-0347">Helicase</keyword>
<feature type="compositionally biased region" description="Basic residues" evidence="8">
    <location>
        <begin position="484"/>
        <end position="498"/>
    </location>
</feature>
<dbReference type="GO" id="GO:0016787">
    <property type="term" value="F:hydrolase activity"/>
    <property type="evidence" value="ECO:0007669"/>
    <property type="project" value="UniProtKB-KW"/>
</dbReference>
<dbReference type="AlphaFoldDB" id="A0A124EH56"/>
<feature type="domain" description="DEAD-box RNA helicase Q" evidence="11">
    <location>
        <begin position="9"/>
        <end position="37"/>
    </location>
</feature>
<dbReference type="InterPro" id="IPR050079">
    <property type="entry name" value="DEAD_box_RNA_helicase"/>
</dbReference>
<dbReference type="GO" id="GO:0003724">
    <property type="term" value="F:RNA helicase activity"/>
    <property type="evidence" value="ECO:0007669"/>
    <property type="project" value="InterPro"/>
</dbReference>
<dbReference type="PROSITE" id="PS51195">
    <property type="entry name" value="Q_MOTIF"/>
    <property type="match status" value="1"/>
</dbReference>
<dbReference type="SMART" id="SM00490">
    <property type="entry name" value="HELICc"/>
    <property type="match status" value="1"/>
</dbReference>
<name>A0A124EH56_TRASO</name>
<evidence type="ECO:0000256" key="4">
    <source>
        <dbReference type="ARBA" id="ARBA00022840"/>
    </source>
</evidence>
<reference evidence="12 13" key="1">
    <citation type="submission" date="2015-12" db="EMBL/GenBank/DDBJ databases">
        <title>Draft Genome Sequence of Olsenella scatoligenes SK9K4T; a Producer of 3-Methylindole- (skatole) and 4-Methylphenol- (p-cresol) Isolated from Pig Feces.</title>
        <authorList>
            <person name="Li X."/>
            <person name="Borg B."/>
            <person name="Canibe N."/>
        </authorList>
    </citation>
    <scope>NUCLEOTIDE SEQUENCE [LARGE SCALE GENOMIC DNA]</scope>
    <source>
        <strain evidence="12 13">SK9K4</strain>
    </source>
</reference>
<feature type="short sequence motif" description="Q motif" evidence="6">
    <location>
        <begin position="9"/>
        <end position="37"/>
    </location>
</feature>
<dbReference type="GO" id="GO:0005829">
    <property type="term" value="C:cytosol"/>
    <property type="evidence" value="ECO:0007669"/>
    <property type="project" value="TreeGrafter"/>
</dbReference>
<dbReference type="PANTHER" id="PTHR47959">
    <property type="entry name" value="ATP-DEPENDENT RNA HELICASE RHLE-RELATED"/>
    <property type="match status" value="1"/>
</dbReference>
<evidence type="ECO:0000259" key="11">
    <source>
        <dbReference type="PROSITE" id="PS51195"/>
    </source>
</evidence>
<sequence length="498" mass="54127">MTAEKDLPTRFEDLGLSNRALAAVSDMGYEAPTPVQAASIPAVLAGTDVMAAAQTGTGKTAAFLLPALDRLGHARHGQGPLMLVVTPTRELAAQIEEVANAICARTGHTATVLVGGVSYEPQRTALRKGCDLVVATPGRLIDLINSGDCNLSQVETLVLDEADRMLDMGFLPDMRRIVAKTPASRQTLLFSATLSDDVLDNTKSLVNNPVRIEIAHKGTAAETIDQYVLPISHEAKNDALIEILHREGAERVIVFVRGKHRADAVCRRLRKAGIECAPIHGNRNQNQRASALRRFADGEVGVLVATDILARGIDIPNVSYVVNLDVPSDAEDYIHRIGRTGRAGEYGWALTFATPEEEFDLRDIERLMGKNIPVYPRAQGIALGEKPLVLDPGRTPTDRLPGKKERKKLVDERREERMARTAEIVASRSQRKAQPQRATSKSIPAAAAIPPEKPKAGRRRSKTASRQRTQAKRPEAAGRAGRPQGRRHPGDHGGMARR</sequence>
<dbReference type="Proteomes" id="UP000054078">
    <property type="component" value="Unassembled WGS sequence"/>
</dbReference>
<dbReference type="Pfam" id="PF00270">
    <property type="entry name" value="DEAD"/>
    <property type="match status" value="1"/>
</dbReference>
<dbReference type="CDD" id="cd00268">
    <property type="entry name" value="DEADc"/>
    <property type="match status" value="1"/>
</dbReference>
<organism evidence="12 13">
    <name type="scientific">Tractidigestivibacter scatoligenes</name>
    <name type="common">Olsenella scatoligenes</name>
    <dbReference type="NCBI Taxonomy" id="1299998"/>
    <lineage>
        <taxon>Bacteria</taxon>
        <taxon>Bacillati</taxon>
        <taxon>Actinomycetota</taxon>
        <taxon>Coriobacteriia</taxon>
        <taxon>Coriobacteriales</taxon>
        <taxon>Atopobiaceae</taxon>
        <taxon>Tractidigestivibacter</taxon>
    </lineage>
</organism>
<dbReference type="PANTHER" id="PTHR47959:SF13">
    <property type="entry name" value="ATP-DEPENDENT RNA HELICASE RHLE"/>
    <property type="match status" value="1"/>
</dbReference>
<dbReference type="PROSITE" id="PS51192">
    <property type="entry name" value="HELICASE_ATP_BIND_1"/>
    <property type="match status" value="1"/>
</dbReference>
<comment type="caution">
    <text evidence="12">The sequence shown here is derived from an EMBL/GenBank/DDBJ whole genome shotgun (WGS) entry which is preliminary data.</text>
</comment>
<dbReference type="Pfam" id="PF00271">
    <property type="entry name" value="Helicase_C"/>
    <property type="match status" value="1"/>
</dbReference>
<dbReference type="STRING" id="1299998.AUL39_03635"/>
<feature type="domain" description="Helicase ATP-binding" evidence="9">
    <location>
        <begin position="40"/>
        <end position="212"/>
    </location>
</feature>
<evidence type="ECO:0000256" key="8">
    <source>
        <dbReference type="SAM" id="MobiDB-lite"/>
    </source>
</evidence>
<evidence type="ECO:0000256" key="7">
    <source>
        <dbReference type="RuleBase" id="RU000492"/>
    </source>
</evidence>
<evidence type="ECO:0000256" key="3">
    <source>
        <dbReference type="ARBA" id="ARBA00022806"/>
    </source>
</evidence>
<evidence type="ECO:0000313" key="12">
    <source>
        <dbReference type="EMBL" id="KUH59609.1"/>
    </source>
</evidence>
<dbReference type="CDD" id="cd18787">
    <property type="entry name" value="SF2_C_DEAD"/>
    <property type="match status" value="1"/>
</dbReference>
<protein>
    <submittedName>
        <fullName evidence="12">DEAD/DEAH box helicase</fullName>
    </submittedName>
</protein>
<feature type="domain" description="Helicase C-terminal" evidence="10">
    <location>
        <begin position="223"/>
        <end position="389"/>
    </location>
</feature>
<feature type="compositionally biased region" description="Basic residues" evidence="8">
    <location>
        <begin position="456"/>
        <end position="471"/>
    </location>
</feature>
<gene>
    <name evidence="12" type="ORF">AUL39_03635</name>
</gene>
<dbReference type="InterPro" id="IPR000629">
    <property type="entry name" value="RNA-helicase_DEAD-box_CS"/>
</dbReference>
<dbReference type="InterPro" id="IPR001650">
    <property type="entry name" value="Helicase_C-like"/>
</dbReference>
<feature type="region of interest" description="Disordered" evidence="8">
    <location>
        <begin position="386"/>
        <end position="498"/>
    </location>
</feature>
<dbReference type="Gene3D" id="3.40.50.300">
    <property type="entry name" value="P-loop containing nucleotide triphosphate hydrolases"/>
    <property type="match status" value="2"/>
</dbReference>
<dbReference type="InterPro" id="IPR044742">
    <property type="entry name" value="DEAD/DEAH_RhlB"/>
</dbReference>
<feature type="compositionally biased region" description="Basic and acidic residues" evidence="8">
    <location>
        <begin position="396"/>
        <end position="420"/>
    </location>
</feature>
<dbReference type="InterPro" id="IPR014001">
    <property type="entry name" value="Helicase_ATP-bd"/>
</dbReference>
<keyword evidence="2 7" id="KW-0378">Hydrolase</keyword>
<feature type="compositionally biased region" description="Polar residues" evidence="8">
    <location>
        <begin position="432"/>
        <end position="442"/>
    </location>
</feature>
<dbReference type="SMART" id="SM00487">
    <property type="entry name" value="DEXDc"/>
    <property type="match status" value="1"/>
</dbReference>
<dbReference type="GO" id="GO:0003676">
    <property type="term" value="F:nucleic acid binding"/>
    <property type="evidence" value="ECO:0007669"/>
    <property type="project" value="InterPro"/>
</dbReference>
<dbReference type="InterPro" id="IPR014014">
    <property type="entry name" value="RNA_helicase_DEAD_Q_motif"/>
</dbReference>
<dbReference type="InterPro" id="IPR011545">
    <property type="entry name" value="DEAD/DEAH_box_helicase_dom"/>
</dbReference>
<keyword evidence="1 7" id="KW-0547">Nucleotide-binding</keyword>
<dbReference type="SUPFAM" id="SSF52540">
    <property type="entry name" value="P-loop containing nucleoside triphosphate hydrolases"/>
    <property type="match status" value="1"/>
</dbReference>
<keyword evidence="4 7" id="KW-0067">ATP-binding</keyword>
<evidence type="ECO:0000256" key="5">
    <source>
        <dbReference type="ARBA" id="ARBA00038437"/>
    </source>
</evidence>
<evidence type="ECO:0000313" key="13">
    <source>
        <dbReference type="Proteomes" id="UP000054078"/>
    </source>
</evidence>
<proteinExistence type="inferred from homology"/>
<dbReference type="EMBL" id="LOJF01000001">
    <property type="protein sequence ID" value="KUH59609.1"/>
    <property type="molecule type" value="Genomic_DNA"/>
</dbReference>
<accession>A0A124EH56</accession>
<dbReference type="GO" id="GO:0005524">
    <property type="term" value="F:ATP binding"/>
    <property type="evidence" value="ECO:0007669"/>
    <property type="project" value="UniProtKB-KW"/>
</dbReference>
<evidence type="ECO:0000259" key="9">
    <source>
        <dbReference type="PROSITE" id="PS51192"/>
    </source>
</evidence>
<dbReference type="PROSITE" id="PS51194">
    <property type="entry name" value="HELICASE_CTER"/>
    <property type="match status" value="1"/>
</dbReference>
<comment type="similarity">
    <text evidence="5 7">Belongs to the DEAD box helicase family.</text>
</comment>
<dbReference type="InterPro" id="IPR027417">
    <property type="entry name" value="P-loop_NTPase"/>
</dbReference>
<evidence type="ECO:0000256" key="1">
    <source>
        <dbReference type="ARBA" id="ARBA00022741"/>
    </source>
</evidence>
<dbReference type="PROSITE" id="PS00039">
    <property type="entry name" value="DEAD_ATP_HELICASE"/>
    <property type="match status" value="1"/>
</dbReference>
<keyword evidence="13" id="KW-1185">Reference proteome</keyword>